<keyword evidence="4 5" id="KW-0472">Membrane</keyword>
<accession>A0ABS2Q890</accession>
<dbReference type="EMBL" id="JAFBEV010000011">
    <property type="protein sequence ID" value="MBM7658009.1"/>
    <property type="molecule type" value="Genomic_DNA"/>
</dbReference>
<keyword evidence="2 5" id="KW-0812">Transmembrane</keyword>
<feature type="transmembrane region" description="Helical" evidence="5">
    <location>
        <begin position="94"/>
        <end position="112"/>
    </location>
</feature>
<dbReference type="PANTHER" id="PTHR37306">
    <property type="entry name" value="COLICIN V PRODUCTION PROTEIN"/>
    <property type="match status" value="1"/>
</dbReference>
<reference evidence="6 7" key="1">
    <citation type="submission" date="2021-01" db="EMBL/GenBank/DDBJ databases">
        <title>Genomic Encyclopedia of Type Strains, Phase IV (KMG-IV): sequencing the most valuable type-strain genomes for metagenomic binning, comparative biology and taxonomic classification.</title>
        <authorList>
            <person name="Goeker M."/>
        </authorList>
    </citation>
    <scope>NUCLEOTIDE SEQUENCE [LARGE SCALE GENOMIC DNA]</scope>
    <source>
        <strain evidence="6 7">DSM 100968</strain>
    </source>
</reference>
<evidence type="ECO:0000256" key="3">
    <source>
        <dbReference type="ARBA" id="ARBA00022989"/>
    </source>
</evidence>
<dbReference type="Proteomes" id="UP000823201">
    <property type="component" value="Unassembled WGS sequence"/>
</dbReference>
<gene>
    <name evidence="6" type="ORF">JOC27_001461</name>
</gene>
<comment type="caution">
    <text evidence="6">The sequence shown here is derived from an EMBL/GenBank/DDBJ whole genome shotgun (WGS) entry which is preliminary data.</text>
</comment>
<evidence type="ECO:0000256" key="5">
    <source>
        <dbReference type="SAM" id="Phobius"/>
    </source>
</evidence>
<evidence type="ECO:0000256" key="1">
    <source>
        <dbReference type="ARBA" id="ARBA00004141"/>
    </source>
</evidence>
<organism evidence="6 7">
    <name type="scientific">Sporolactobacillus spathodeae</name>
    <dbReference type="NCBI Taxonomy" id="1465502"/>
    <lineage>
        <taxon>Bacteria</taxon>
        <taxon>Bacillati</taxon>
        <taxon>Bacillota</taxon>
        <taxon>Bacilli</taxon>
        <taxon>Bacillales</taxon>
        <taxon>Sporolactobacillaceae</taxon>
        <taxon>Sporolactobacillus</taxon>
    </lineage>
</organism>
<evidence type="ECO:0000313" key="6">
    <source>
        <dbReference type="EMBL" id="MBM7658009.1"/>
    </source>
</evidence>
<feature type="transmembrane region" description="Helical" evidence="5">
    <location>
        <begin position="6"/>
        <end position="23"/>
    </location>
</feature>
<dbReference type="PANTHER" id="PTHR37306:SF1">
    <property type="entry name" value="COLICIN V PRODUCTION PROTEIN"/>
    <property type="match status" value="1"/>
</dbReference>
<sequence length="182" mass="19663">MLLNLIILLILVSGLFTGYRRGLIRQIIRLAGFIVSYMVAISFFKQLAPVLKPLIPFPGSAAQSNFSALLGAINVQTFYYQAIAFILLFLAAKILLTLIGSMLGFVAALPILRPINHLSGAALGFVEVYLIIFLLLYAGSLMPVVGVQSAIHGSSLAQSIIGHTPVFSNMLKSMWVALITIN</sequence>
<comment type="subcellular location">
    <subcellularLocation>
        <location evidence="1">Membrane</location>
        <topology evidence="1">Multi-pass membrane protein</topology>
    </subcellularLocation>
</comment>
<protein>
    <submittedName>
        <fullName evidence="6">Membrane protein required for colicin V production</fullName>
    </submittedName>
</protein>
<dbReference type="InterPro" id="IPR003825">
    <property type="entry name" value="Colicin-V_CvpA"/>
</dbReference>
<keyword evidence="3 5" id="KW-1133">Transmembrane helix</keyword>
<keyword evidence="7" id="KW-1185">Reference proteome</keyword>
<dbReference type="RefSeq" id="WP_205006452.1">
    <property type="nucleotide sequence ID" value="NZ_CBCRXA010000007.1"/>
</dbReference>
<proteinExistence type="predicted"/>
<name>A0ABS2Q890_9BACL</name>
<dbReference type="Pfam" id="PF02674">
    <property type="entry name" value="Colicin_V"/>
    <property type="match status" value="1"/>
</dbReference>
<evidence type="ECO:0000256" key="2">
    <source>
        <dbReference type="ARBA" id="ARBA00022692"/>
    </source>
</evidence>
<evidence type="ECO:0000313" key="7">
    <source>
        <dbReference type="Proteomes" id="UP000823201"/>
    </source>
</evidence>
<evidence type="ECO:0000256" key="4">
    <source>
        <dbReference type="ARBA" id="ARBA00023136"/>
    </source>
</evidence>
<feature type="transmembrane region" description="Helical" evidence="5">
    <location>
        <begin position="118"/>
        <end position="138"/>
    </location>
</feature>